<evidence type="ECO:0000256" key="1">
    <source>
        <dbReference type="SAM" id="Coils"/>
    </source>
</evidence>
<reference evidence="3 4" key="1">
    <citation type="submission" date="2017-11" db="EMBL/GenBank/DDBJ databases">
        <title>The genome of Rhizophagus clarus HR1 reveals common genetic basis of auxotrophy among arbuscular mycorrhizal fungi.</title>
        <authorList>
            <person name="Kobayashi Y."/>
        </authorList>
    </citation>
    <scope>NUCLEOTIDE SEQUENCE [LARGE SCALE GENOMIC DNA]</scope>
    <source>
        <strain evidence="3 4">HR1</strain>
    </source>
</reference>
<feature type="coiled-coil region" evidence="1">
    <location>
        <begin position="62"/>
        <end position="127"/>
    </location>
</feature>
<evidence type="ECO:0000313" key="3">
    <source>
        <dbReference type="EMBL" id="GBB94647.1"/>
    </source>
</evidence>
<comment type="caution">
    <text evidence="3">The sequence shown here is derived from an EMBL/GenBank/DDBJ whole genome shotgun (WGS) entry which is preliminary data.</text>
</comment>
<feature type="region of interest" description="Disordered" evidence="2">
    <location>
        <begin position="1"/>
        <end position="53"/>
    </location>
</feature>
<organism evidence="3 4">
    <name type="scientific">Rhizophagus clarus</name>
    <dbReference type="NCBI Taxonomy" id="94130"/>
    <lineage>
        <taxon>Eukaryota</taxon>
        <taxon>Fungi</taxon>
        <taxon>Fungi incertae sedis</taxon>
        <taxon>Mucoromycota</taxon>
        <taxon>Glomeromycotina</taxon>
        <taxon>Glomeromycetes</taxon>
        <taxon>Glomerales</taxon>
        <taxon>Glomeraceae</taxon>
        <taxon>Rhizophagus</taxon>
    </lineage>
</organism>
<sequence length="169" mass="19390">MTRTDTNVARRKLRSSRASRGQNNKRKHNKPSKAVRRRHFRRKGIDKPQESEGLAQQALGVAASLFMEKEELEKKVVHKEDEIGHLKETEDQNRLLRTQVQSLTLNKSRLETKISSLRQEREGWHRKFVAEQETAVSSCMIANRVQQSPSTPTTSITNLDNFPPPPPTV</sequence>
<accession>A0A2Z6QWH0</accession>
<feature type="compositionally biased region" description="Low complexity" evidence="2">
    <location>
        <begin position="146"/>
        <end position="155"/>
    </location>
</feature>
<name>A0A2Z6QWH0_9GLOM</name>
<dbReference type="AlphaFoldDB" id="A0A2Z6QWH0"/>
<keyword evidence="4" id="KW-1185">Reference proteome</keyword>
<keyword evidence="1" id="KW-0175">Coiled coil</keyword>
<dbReference type="EMBL" id="BEXD01001556">
    <property type="protein sequence ID" value="GBB94647.1"/>
    <property type="molecule type" value="Genomic_DNA"/>
</dbReference>
<proteinExistence type="predicted"/>
<evidence type="ECO:0000256" key="2">
    <source>
        <dbReference type="SAM" id="MobiDB-lite"/>
    </source>
</evidence>
<evidence type="ECO:0000313" key="4">
    <source>
        <dbReference type="Proteomes" id="UP000247702"/>
    </source>
</evidence>
<protein>
    <submittedName>
        <fullName evidence="3">Uncharacterized protein</fullName>
    </submittedName>
</protein>
<feature type="compositionally biased region" description="Basic residues" evidence="2">
    <location>
        <begin position="9"/>
        <end position="42"/>
    </location>
</feature>
<gene>
    <name evidence="3" type="ORF">RclHR1_23990001</name>
</gene>
<feature type="region of interest" description="Disordered" evidence="2">
    <location>
        <begin position="146"/>
        <end position="169"/>
    </location>
</feature>
<dbReference type="Proteomes" id="UP000247702">
    <property type="component" value="Unassembled WGS sequence"/>
</dbReference>